<evidence type="ECO:0000313" key="2">
    <source>
        <dbReference type="EMBL" id="CAK9188670.1"/>
    </source>
</evidence>
<organism evidence="2 3">
    <name type="scientific">Ilex paraguariensis</name>
    <name type="common">yerba mate</name>
    <dbReference type="NCBI Taxonomy" id="185542"/>
    <lineage>
        <taxon>Eukaryota</taxon>
        <taxon>Viridiplantae</taxon>
        <taxon>Streptophyta</taxon>
        <taxon>Embryophyta</taxon>
        <taxon>Tracheophyta</taxon>
        <taxon>Spermatophyta</taxon>
        <taxon>Magnoliopsida</taxon>
        <taxon>eudicotyledons</taxon>
        <taxon>Gunneridae</taxon>
        <taxon>Pentapetalae</taxon>
        <taxon>asterids</taxon>
        <taxon>campanulids</taxon>
        <taxon>Aquifoliales</taxon>
        <taxon>Aquifoliaceae</taxon>
        <taxon>Ilex</taxon>
    </lineage>
</organism>
<sequence>MAKGKGAMRASARAKGNRPMLVDSGNEEDEQAPLVPKKEKKFRYKDTIAKKSVMCERMIDAESL</sequence>
<proteinExistence type="predicted"/>
<name>A0ABC8V5Q5_9AQUA</name>
<protein>
    <submittedName>
        <fullName evidence="2">Uncharacterized protein</fullName>
    </submittedName>
</protein>
<reference evidence="2 3" key="1">
    <citation type="submission" date="2024-02" db="EMBL/GenBank/DDBJ databases">
        <authorList>
            <person name="Vignale AGUSTIN F."/>
            <person name="Sosa J E."/>
            <person name="Modenutti C."/>
        </authorList>
    </citation>
    <scope>NUCLEOTIDE SEQUENCE [LARGE SCALE GENOMIC DNA]</scope>
</reference>
<evidence type="ECO:0000313" key="3">
    <source>
        <dbReference type="Proteomes" id="UP001642360"/>
    </source>
</evidence>
<keyword evidence="3" id="KW-1185">Reference proteome</keyword>
<accession>A0ABC8V5Q5</accession>
<dbReference type="Proteomes" id="UP001642360">
    <property type="component" value="Unassembled WGS sequence"/>
</dbReference>
<dbReference type="AlphaFoldDB" id="A0ABC8V5Q5"/>
<feature type="region of interest" description="Disordered" evidence="1">
    <location>
        <begin position="1"/>
        <end position="34"/>
    </location>
</feature>
<evidence type="ECO:0000256" key="1">
    <source>
        <dbReference type="SAM" id="MobiDB-lite"/>
    </source>
</evidence>
<gene>
    <name evidence="2" type="ORF">ILEXP_LOCUS59369</name>
</gene>
<feature type="non-terminal residue" evidence="2">
    <location>
        <position position="1"/>
    </location>
</feature>
<comment type="caution">
    <text evidence="2">The sequence shown here is derived from an EMBL/GenBank/DDBJ whole genome shotgun (WGS) entry which is preliminary data.</text>
</comment>
<dbReference type="EMBL" id="CAUOFW020010601">
    <property type="protein sequence ID" value="CAK9188670.1"/>
    <property type="molecule type" value="Genomic_DNA"/>
</dbReference>
<feature type="non-terminal residue" evidence="2">
    <location>
        <position position="64"/>
    </location>
</feature>